<dbReference type="RefSeq" id="WP_379512102.1">
    <property type="nucleotide sequence ID" value="NZ_JBHSPA010000004.1"/>
</dbReference>
<dbReference type="GO" id="GO:0016787">
    <property type="term" value="F:hydrolase activity"/>
    <property type="evidence" value="ECO:0007669"/>
    <property type="project" value="UniProtKB-KW"/>
</dbReference>
<comment type="similarity">
    <text evidence="1">Belongs to the glycosyl hydrolase 13 family.</text>
</comment>
<dbReference type="Pfam" id="PF00128">
    <property type="entry name" value="Alpha-amylase"/>
    <property type="match status" value="1"/>
</dbReference>
<dbReference type="InterPro" id="IPR023198">
    <property type="entry name" value="PGP-like_dom2"/>
</dbReference>
<gene>
    <name evidence="4" type="ORF">ACFPZ3_01660</name>
</gene>
<dbReference type="Gene3D" id="3.20.20.80">
    <property type="entry name" value="Glycosidases"/>
    <property type="match status" value="1"/>
</dbReference>
<dbReference type="Gene3D" id="1.10.150.240">
    <property type="entry name" value="Putative phosphatase, domain 2"/>
    <property type="match status" value="1"/>
</dbReference>
<proteinExistence type="inferred from homology"/>
<name>A0ABW1CCL0_9ACTN</name>
<dbReference type="NCBIfam" id="TIGR01509">
    <property type="entry name" value="HAD-SF-IA-v3"/>
    <property type="match status" value="1"/>
</dbReference>
<comment type="caution">
    <text evidence="4">The sequence shown here is derived from an EMBL/GenBank/DDBJ whole genome shotgun (WGS) entry which is preliminary data.</text>
</comment>
<dbReference type="SMART" id="SM00642">
    <property type="entry name" value="Aamy"/>
    <property type="match status" value="1"/>
</dbReference>
<accession>A0ABW1CCL0</accession>
<dbReference type="Proteomes" id="UP001596058">
    <property type="component" value="Unassembled WGS sequence"/>
</dbReference>
<evidence type="ECO:0000313" key="5">
    <source>
        <dbReference type="Proteomes" id="UP001596058"/>
    </source>
</evidence>
<sequence>MSRRSDLGKLEAVLLDMDGTLVDSDASVERAWSTWAGENGVAAEAVLAVAHGNPSERTVRRFFPLLDDDAVALAVRRLTALQCDDLSDVVASPGAADLLTALDRLGLPWAVVTSAGTRLAKARLAAAGVEPPMLVTIDDVRHGKPDPEGYLRAAAALGVDPAACLVVEDSEPGLAAGTAAGMTTAALRGLSGDLRLNDLGHLAHLLRRARTTPWWRDAVGYQVYLPSFGDSTGDGWGDLAGVGEHLDHLTSLGVDVLWLTPFFRSPMRDHGYDIADYSAVDPLFGGEAALAGLLAEAHRRGLRVIGDLVVNHTSDDHPWFRAAASSAIDPYRDFYIWRDPAPDGGPPNNWLSHFGGPAWTFSAATGQYYLHLFRPEQPDLNWRNPVLVQQIDEVIEHWLARGLDGFRIDTAAYLVKDADLRDNPLLPADLLAPMAGVTMDWRRQDHRYDIHQPDVHTIHERWRRVADRHDAFLVGEVYELDPAALARFVDGERLHSSFWFGLVETNWDPEQIDTMLAAAVAASPRLSWVQGNHDRRRAATRYGGGETGRRRSLALHVLMALLPGTMWFYQGEELGLGDGHVPPGHGADPLGAAQPDQSRDVARTPMPWRPGPGLGFTTGRPWLPEGGRSAADTVAAQEADPASHLNALRGLMMTRRALADLLAATDEVTKVDLGAGVTAYRRGGLWAVANLRDTPVPAVDLPAPAVFDSDDAAVSPQRPKSGPVRLAPQQALLLMRPRLRWPVVRSCARRGGV</sequence>
<feature type="domain" description="Glycosyl hydrolase family 13 catalytic" evidence="3">
    <location>
        <begin position="222"/>
        <end position="603"/>
    </location>
</feature>
<dbReference type="InterPro" id="IPR006439">
    <property type="entry name" value="HAD-SF_hydro_IA"/>
</dbReference>
<organism evidence="4 5">
    <name type="scientific">Nonomuraea insulae</name>
    <dbReference type="NCBI Taxonomy" id="1616787"/>
    <lineage>
        <taxon>Bacteria</taxon>
        <taxon>Bacillati</taxon>
        <taxon>Actinomycetota</taxon>
        <taxon>Actinomycetes</taxon>
        <taxon>Streptosporangiales</taxon>
        <taxon>Streptosporangiaceae</taxon>
        <taxon>Nonomuraea</taxon>
    </lineage>
</organism>
<dbReference type="SFLD" id="SFLDS00003">
    <property type="entry name" value="Haloacid_Dehalogenase"/>
    <property type="match status" value="1"/>
</dbReference>
<dbReference type="PANTHER" id="PTHR10357:SF179">
    <property type="entry name" value="NEUTRAL AND BASIC AMINO ACID TRANSPORT PROTEIN RBAT"/>
    <property type="match status" value="1"/>
</dbReference>
<dbReference type="SUPFAM" id="SSF51445">
    <property type="entry name" value="(Trans)glycosidases"/>
    <property type="match status" value="1"/>
</dbReference>
<keyword evidence="5" id="KW-1185">Reference proteome</keyword>
<keyword evidence="4" id="KW-0378">Hydrolase</keyword>
<evidence type="ECO:0000256" key="1">
    <source>
        <dbReference type="ARBA" id="ARBA00008061"/>
    </source>
</evidence>
<dbReference type="Gene3D" id="3.90.400.10">
    <property type="entry name" value="Oligo-1,6-glucosidase, Domain 2"/>
    <property type="match status" value="1"/>
</dbReference>
<dbReference type="SFLD" id="SFLDG01129">
    <property type="entry name" value="C1.5:_HAD__Beta-PGM__Phosphata"/>
    <property type="match status" value="1"/>
</dbReference>
<evidence type="ECO:0000259" key="3">
    <source>
        <dbReference type="SMART" id="SM00642"/>
    </source>
</evidence>
<dbReference type="InterPro" id="IPR036412">
    <property type="entry name" value="HAD-like_sf"/>
</dbReference>
<dbReference type="InterPro" id="IPR045857">
    <property type="entry name" value="O16G_dom_2"/>
</dbReference>
<dbReference type="PANTHER" id="PTHR10357">
    <property type="entry name" value="ALPHA-AMYLASE FAMILY MEMBER"/>
    <property type="match status" value="1"/>
</dbReference>
<dbReference type="Pfam" id="PF00702">
    <property type="entry name" value="Hydrolase"/>
    <property type="match status" value="1"/>
</dbReference>
<evidence type="ECO:0000256" key="2">
    <source>
        <dbReference type="SAM" id="MobiDB-lite"/>
    </source>
</evidence>
<dbReference type="SUPFAM" id="SSF56784">
    <property type="entry name" value="HAD-like"/>
    <property type="match status" value="1"/>
</dbReference>
<dbReference type="InterPro" id="IPR023214">
    <property type="entry name" value="HAD_sf"/>
</dbReference>
<evidence type="ECO:0000313" key="4">
    <source>
        <dbReference type="EMBL" id="MFC5822550.1"/>
    </source>
</evidence>
<dbReference type="EMBL" id="JBHSPA010000004">
    <property type="protein sequence ID" value="MFC5822550.1"/>
    <property type="molecule type" value="Genomic_DNA"/>
</dbReference>
<feature type="region of interest" description="Disordered" evidence="2">
    <location>
        <begin position="579"/>
        <end position="599"/>
    </location>
</feature>
<reference evidence="5" key="1">
    <citation type="journal article" date="2019" name="Int. J. Syst. Evol. Microbiol.">
        <title>The Global Catalogue of Microorganisms (GCM) 10K type strain sequencing project: providing services to taxonomists for standard genome sequencing and annotation.</title>
        <authorList>
            <consortium name="The Broad Institute Genomics Platform"/>
            <consortium name="The Broad Institute Genome Sequencing Center for Infectious Disease"/>
            <person name="Wu L."/>
            <person name="Ma J."/>
        </authorList>
    </citation>
    <scope>NUCLEOTIDE SEQUENCE [LARGE SCALE GENOMIC DNA]</scope>
    <source>
        <strain evidence="5">CCUG 53903</strain>
    </source>
</reference>
<protein>
    <submittedName>
        <fullName evidence="4">HAD-IA family hydrolase</fullName>
    </submittedName>
</protein>
<dbReference type="InterPro" id="IPR006047">
    <property type="entry name" value="GH13_cat_dom"/>
</dbReference>
<dbReference type="Gene3D" id="3.40.50.1000">
    <property type="entry name" value="HAD superfamily/HAD-like"/>
    <property type="match status" value="1"/>
</dbReference>
<dbReference type="InterPro" id="IPR017853">
    <property type="entry name" value="GH"/>
</dbReference>